<reference evidence="2" key="1">
    <citation type="journal article" date="2017" name="Nat. Microbiol.">
        <title>Global analysis of biosynthetic gene clusters reveals vast potential of secondary metabolite production in Penicillium species.</title>
        <authorList>
            <person name="Nielsen J.C."/>
            <person name="Grijseels S."/>
            <person name="Prigent S."/>
            <person name="Ji B."/>
            <person name="Dainat J."/>
            <person name="Nielsen K.F."/>
            <person name="Frisvad J.C."/>
            <person name="Workman M."/>
            <person name="Nielsen J."/>
        </authorList>
    </citation>
    <scope>NUCLEOTIDE SEQUENCE [LARGE SCALE GENOMIC DNA]</scope>
    <source>
        <strain evidence="2">IBT 29486</strain>
    </source>
</reference>
<proteinExistence type="predicted"/>
<comment type="caution">
    <text evidence="1">The sequence shown here is derived from an EMBL/GenBank/DDBJ whole genome shotgun (WGS) entry which is preliminary data.</text>
</comment>
<keyword evidence="2" id="KW-1185">Reference proteome</keyword>
<dbReference type="OrthoDB" id="4307606at2759"/>
<evidence type="ECO:0000313" key="1">
    <source>
        <dbReference type="EMBL" id="OQE11396.1"/>
    </source>
</evidence>
<sequence length="125" mass="13722">MVTRPGPVSAFKRERAAFVFDLEMQARVLRANPRAGENVAESLYELVSSVYRLKDASVAMAATARGNAYVQAKPYGFYSHNVPLMCNDIIASLVHWADILVNTDGRRTNGIVIDSIEGMLVSLGF</sequence>
<protein>
    <submittedName>
        <fullName evidence="1">Uncharacterized protein</fullName>
    </submittedName>
</protein>
<dbReference type="AlphaFoldDB" id="A0A1V6SBT7"/>
<dbReference type="Proteomes" id="UP000191518">
    <property type="component" value="Unassembled WGS sequence"/>
</dbReference>
<organism evidence="1 2">
    <name type="scientific">Penicillium vulpinum</name>
    <dbReference type="NCBI Taxonomy" id="29845"/>
    <lineage>
        <taxon>Eukaryota</taxon>
        <taxon>Fungi</taxon>
        <taxon>Dikarya</taxon>
        <taxon>Ascomycota</taxon>
        <taxon>Pezizomycotina</taxon>
        <taxon>Eurotiomycetes</taxon>
        <taxon>Eurotiomycetidae</taxon>
        <taxon>Eurotiales</taxon>
        <taxon>Aspergillaceae</taxon>
        <taxon>Penicillium</taxon>
    </lineage>
</organism>
<name>A0A1V6SBT7_9EURO</name>
<evidence type="ECO:0000313" key="2">
    <source>
        <dbReference type="Proteomes" id="UP000191518"/>
    </source>
</evidence>
<accession>A0A1V6SBT7</accession>
<gene>
    <name evidence="1" type="ORF">PENVUL_c002G07802</name>
</gene>
<dbReference type="EMBL" id="MDYP01000002">
    <property type="protein sequence ID" value="OQE11396.1"/>
    <property type="molecule type" value="Genomic_DNA"/>
</dbReference>